<feature type="transmembrane region" description="Helical" evidence="1">
    <location>
        <begin position="41"/>
        <end position="67"/>
    </location>
</feature>
<protein>
    <submittedName>
        <fullName evidence="2">Uncharacterized protein</fullName>
    </submittedName>
</protein>
<keyword evidence="1" id="KW-0472">Membrane</keyword>
<feature type="transmembrane region" description="Helical" evidence="1">
    <location>
        <begin position="6"/>
        <end position="29"/>
    </location>
</feature>
<accession>A0A6C0ETS8</accession>
<keyword evidence="1" id="KW-0812">Transmembrane</keyword>
<dbReference type="EMBL" id="MN738906">
    <property type="protein sequence ID" value="QHT30685.1"/>
    <property type="molecule type" value="Genomic_DNA"/>
</dbReference>
<feature type="transmembrane region" description="Helical" evidence="1">
    <location>
        <begin position="144"/>
        <end position="161"/>
    </location>
</feature>
<keyword evidence="1" id="KW-1133">Transmembrane helix</keyword>
<name>A0A6C0ETS8_9ZZZZ</name>
<dbReference type="AlphaFoldDB" id="A0A6C0ETS8"/>
<feature type="transmembrane region" description="Helical" evidence="1">
    <location>
        <begin position="116"/>
        <end position="138"/>
    </location>
</feature>
<reference evidence="2" key="1">
    <citation type="journal article" date="2020" name="Nature">
        <title>Giant virus diversity and host interactions through global metagenomics.</title>
        <authorList>
            <person name="Schulz F."/>
            <person name="Roux S."/>
            <person name="Paez-Espino D."/>
            <person name="Jungbluth S."/>
            <person name="Walsh D.A."/>
            <person name="Denef V.J."/>
            <person name="McMahon K.D."/>
            <person name="Konstantinidis K.T."/>
            <person name="Eloe-Fadrosh E.A."/>
            <person name="Kyrpides N.C."/>
            <person name="Woyke T."/>
        </authorList>
    </citation>
    <scope>NUCLEOTIDE SEQUENCE</scope>
    <source>
        <strain evidence="2">GVMAG-M-3300009151-35</strain>
    </source>
</reference>
<organism evidence="2">
    <name type="scientific">viral metagenome</name>
    <dbReference type="NCBI Taxonomy" id="1070528"/>
    <lineage>
        <taxon>unclassified sequences</taxon>
        <taxon>metagenomes</taxon>
        <taxon>organismal metagenomes</taxon>
    </lineage>
</organism>
<feature type="transmembrane region" description="Helical" evidence="1">
    <location>
        <begin position="73"/>
        <end position="95"/>
    </location>
</feature>
<evidence type="ECO:0000256" key="1">
    <source>
        <dbReference type="SAM" id="Phobius"/>
    </source>
</evidence>
<proteinExistence type="predicted"/>
<evidence type="ECO:0000313" key="2">
    <source>
        <dbReference type="EMBL" id="QHT30685.1"/>
    </source>
</evidence>
<sequence>MDLKDLLPLFNAVFITDVFFMLLLNIGIINSKVLKDWYKTYNLSAVIADVFIIVIVLLITKKIYYYIFKEYSLIKFIILALIIQIFHDILFYILITIIPKGSNRMIDTFKDYAKEVSYGAIIGDSLMIITACILLNYFEKMNTNTNIIILIITMYIMPYILNN</sequence>